<dbReference type="RefSeq" id="WP_126727302.1">
    <property type="nucleotide sequence ID" value="NZ_RYZH01000049.1"/>
</dbReference>
<comment type="caution">
    <text evidence="14">The sequence shown here is derived from an EMBL/GenBank/DDBJ whole genome shotgun (WGS) entry which is preliminary data.</text>
</comment>
<dbReference type="Gene3D" id="6.10.340.10">
    <property type="match status" value="1"/>
</dbReference>
<dbReference type="PANTHER" id="PTHR45436:SF5">
    <property type="entry name" value="SENSOR HISTIDINE KINASE TRCS"/>
    <property type="match status" value="1"/>
</dbReference>
<evidence type="ECO:0000259" key="13">
    <source>
        <dbReference type="PROSITE" id="PS50885"/>
    </source>
</evidence>
<keyword evidence="7" id="KW-0418">Kinase</keyword>
<dbReference type="PROSITE" id="PS50109">
    <property type="entry name" value="HIS_KIN"/>
    <property type="match status" value="1"/>
</dbReference>
<dbReference type="SMART" id="SM00304">
    <property type="entry name" value="HAMP"/>
    <property type="match status" value="1"/>
</dbReference>
<protein>
    <recommendedName>
        <fullName evidence="3">histidine kinase</fullName>
        <ecNumber evidence="3">2.7.13.3</ecNumber>
    </recommendedName>
</protein>
<dbReference type="InterPro" id="IPR003594">
    <property type="entry name" value="HATPase_dom"/>
</dbReference>
<dbReference type="SMART" id="SM00388">
    <property type="entry name" value="HisKA"/>
    <property type="match status" value="1"/>
</dbReference>
<dbReference type="GO" id="GO:0005886">
    <property type="term" value="C:plasma membrane"/>
    <property type="evidence" value="ECO:0007669"/>
    <property type="project" value="TreeGrafter"/>
</dbReference>
<evidence type="ECO:0000256" key="2">
    <source>
        <dbReference type="ARBA" id="ARBA00004370"/>
    </source>
</evidence>
<evidence type="ECO:0000313" key="14">
    <source>
        <dbReference type="EMBL" id="RUL84366.1"/>
    </source>
</evidence>
<dbReference type="Pfam" id="PF02518">
    <property type="entry name" value="HATPase_c"/>
    <property type="match status" value="1"/>
</dbReference>
<evidence type="ECO:0000256" key="7">
    <source>
        <dbReference type="ARBA" id="ARBA00022777"/>
    </source>
</evidence>
<keyword evidence="6 11" id="KW-0812">Transmembrane</keyword>
<dbReference type="Pfam" id="PF00672">
    <property type="entry name" value="HAMP"/>
    <property type="match status" value="1"/>
</dbReference>
<keyword evidence="4" id="KW-0597">Phosphoprotein</keyword>
<dbReference type="Gene3D" id="3.30.565.10">
    <property type="entry name" value="Histidine kinase-like ATPase, C-terminal domain"/>
    <property type="match status" value="1"/>
</dbReference>
<evidence type="ECO:0000256" key="9">
    <source>
        <dbReference type="ARBA" id="ARBA00023012"/>
    </source>
</evidence>
<dbReference type="SMART" id="SM00387">
    <property type="entry name" value="HATPase_c"/>
    <property type="match status" value="1"/>
</dbReference>
<reference evidence="14 15" key="2">
    <citation type="submission" date="2019-01" db="EMBL/GenBank/DDBJ databases">
        <title>Tautonia sociabilis, a novel thermotolerant planctomycete of Isosphaeraceae family, isolated from a 4000 m deep subterranean habitat.</title>
        <authorList>
            <person name="Kovaleva O.L."/>
            <person name="Elcheninov A.G."/>
            <person name="Van Heerden E."/>
            <person name="Toshchakov S.V."/>
            <person name="Novikov A."/>
            <person name="Bonch-Osmolovskaya E.A."/>
            <person name="Kublanov I.V."/>
        </authorList>
    </citation>
    <scope>NUCLEOTIDE SEQUENCE [LARGE SCALE GENOMIC DNA]</scope>
    <source>
        <strain evidence="14 15">GM2012</strain>
    </source>
</reference>
<reference evidence="14 15" key="1">
    <citation type="submission" date="2018-12" db="EMBL/GenBank/DDBJ databases">
        <authorList>
            <person name="Toschakov S.V."/>
        </authorList>
    </citation>
    <scope>NUCLEOTIDE SEQUENCE [LARGE SCALE GENOMIC DNA]</scope>
    <source>
        <strain evidence="14 15">GM2012</strain>
    </source>
</reference>
<dbReference type="CDD" id="cd00082">
    <property type="entry name" value="HisKA"/>
    <property type="match status" value="1"/>
</dbReference>
<dbReference type="InterPro" id="IPR036890">
    <property type="entry name" value="HATPase_C_sf"/>
</dbReference>
<evidence type="ECO:0000256" key="5">
    <source>
        <dbReference type="ARBA" id="ARBA00022679"/>
    </source>
</evidence>
<dbReference type="SUPFAM" id="SSF158472">
    <property type="entry name" value="HAMP domain-like"/>
    <property type="match status" value="1"/>
</dbReference>
<dbReference type="Proteomes" id="UP000280296">
    <property type="component" value="Unassembled WGS sequence"/>
</dbReference>
<dbReference type="Pfam" id="PF00512">
    <property type="entry name" value="HisKA"/>
    <property type="match status" value="1"/>
</dbReference>
<keyword evidence="5" id="KW-0808">Transferase</keyword>
<evidence type="ECO:0000256" key="6">
    <source>
        <dbReference type="ARBA" id="ARBA00022692"/>
    </source>
</evidence>
<accession>A0A432MF13</accession>
<dbReference type="PRINTS" id="PR00344">
    <property type="entry name" value="BCTRLSENSOR"/>
</dbReference>
<keyword evidence="15" id="KW-1185">Reference proteome</keyword>
<evidence type="ECO:0000259" key="12">
    <source>
        <dbReference type="PROSITE" id="PS50109"/>
    </source>
</evidence>
<comment type="catalytic activity">
    <reaction evidence="1">
        <text>ATP + protein L-histidine = ADP + protein N-phospho-L-histidine.</text>
        <dbReference type="EC" id="2.7.13.3"/>
    </reaction>
</comment>
<keyword evidence="10 11" id="KW-0472">Membrane</keyword>
<feature type="transmembrane region" description="Helical" evidence="11">
    <location>
        <begin position="167"/>
        <end position="185"/>
    </location>
</feature>
<organism evidence="14 15">
    <name type="scientific">Tautonia sociabilis</name>
    <dbReference type="NCBI Taxonomy" id="2080755"/>
    <lineage>
        <taxon>Bacteria</taxon>
        <taxon>Pseudomonadati</taxon>
        <taxon>Planctomycetota</taxon>
        <taxon>Planctomycetia</taxon>
        <taxon>Isosphaerales</taxon>
        <taxon>Isosphaeraceae</taxon>
        <taxon>Tautonia</taxon>
    </lineage>
</organism>
<evidence type="ECO:0000313" key="15">
    <source>
        <dbReference type="Proteomes" id="UP000280296"/>
    </source>
</evidence>
<dbReference type="PANTHER" id="PTHR45436">
    <property type="entry name" value="SENSOR HISTIDINE KINASE YKOH"/>
    <property type="match status" value="1"/>
</dbReference>
<dbReference type="OrthoDB" id="9786919at2"/>
<name>A0A432MF13_9BACT</name>
<evidence type="ECO:0000256" key="10">
    <source>
        <dbReference type="ARBA" id="ARBA00023136"/>
    </source>
</evidence>
<keyword evidence="9" id="KW-0902">Two-component regulatory system</keyword>
<dbReference type="PROSITE" id="PS50885">
    <property type="entry name" value="HAMP"/>
    <property type="match status" value="1"/>
</dbReference>
<dbReference type="SUPFAM" id="SSF47384">
    <property type="entry name" value="Homodimeric domain of signal transducing histidine kinase"/>
    <property type="match status" value="1"/>
</dbReference>
<dbReference type="EC" id="2.7.13.3" evidence="3"/>
<dbReference type="InterPro" id="IPR004358">
    <property type="entry name" value="Sig_transdc_His_kin-like_C"/>
</dbReference>
<dbReference type="InterPro" id="IPR003660">
    <property type="entry name" value="HAMP_dom"/>
</dbReference>
<evidence type="ECO:0000256" key="3">
    <source>
        <dbReference type="ARBA" id="ARBA00012438"/>
    </source>
</evidence>
<dbReference type="CDD" id="cd06225">
    <property type="entry name" value="HAMP"/>
    <property type="match status" value="1"/>
</dbReference>
<dbReference type="Gene3D" id="1.10.287.130">
    <property type="match status" value="1"/>
</dbReference>
<dbReference type="AlphaFoldDB" id="A0A432MF13"/>
<dbReference type="InterPro" id="IPR003661">
    <property type="entry name" value="HisK_dim/P_dom"/>
</dbReference>
<evidence type="ECO:0000256" key="8">
    <source>
        <dbReference type="ARBA" id="ARBA00022989"/>
    </source>
</evidence>
<dbReference type="SUPFAM" id="SSF55874">
    <property type="entry name" value="ATPase domain of HSP90 chaperone/DNA topoisomerase II/histidine kinase"/>
    <property type="match status" value="1"/>
</dbReference>
<feature type="domain" description="HAMP" evidence="13">
    <location>
        <begin position="187"/>
        <end position="240"/>
    </location>
</feature>
<gene>
    <name evidence="14" type="ORF">TsocGM_20350</name>
</gene>
<keyword evidence="8 11" id="KW-1133">Transmembrane helix</keyword>
<dbReference type="FunFam" id="3.30.565.10:FF:000006">
    <property type="entry name" value="Sensor histidine kinase WalK"/>
    <property type="match status" value="1"/>
</dbReference>
<dbReference type="InterPro" id="IPR036097">
    <property type="entry name" value="HisK_dim/P_sf"/>
</dbReference>
<dbReference type="CDD" id="cd00075">
    <property type="entry name" value="HATPase"/>
    <property type="match status" value="1"/>
</dbReference>
<comment type="subcellular location">
    <subcellularLocation>
        <location evidence="2">Membrane</location>
    </subcellularLocation>
</comment>
<dbReference type="InterPro" id="IPR005467">
    <property type="entry name" value="His_kinase_dom"/>
</dbReference>
<dbReference type="InterPro" id="IPR050428">
    <property type="entry name" value="TCS_sensor_his_kinase"/>
</dbReference>
<dbReference type="EMBL" id="RYZH01000049">
    <property type="protein sequence ID" value="RUL84366.1"/>
    <property type="molecule type" value="Genomic_DNA"/>
</dbReference>
<evidence type="ECO:0000256" key="11">
    <source>
        <dbReference type="SAM" id="Phobius"/>
    </source>
</evidence>
<evidence type="ECO:0000256" key="4">
    <source>
        <dbReference type="ARBA" id="ARBA00022553"/>
    </source>
</evidence>
<dbReference type="GO" id="GO:0000155">
    <property type="term" value="F:phosphorelay sensor kinase activity"/>
    <property type="evidence" value="ECO:0007669"/>
    <property type="project" value="InterPro"/>
</dbReference>
<sequence>MSSAKSRPLGLRAKLTAWSSLVLGASLAAGFAWVHHGLRSVLEARDDAFLYRKAAELSAVVRDYTPEGSEALEAEIRREVLAYQSEGLVVVLREPGRVFVAPETEQSRGLARRLEGIGSGATLETLALPASGRYRVLRAGLAGDASLDLGLSLAETESTLAQFDRRVAFGGLFFLGLSVVGGAFLSRQALRPVAQSIQTAKRLEPSNLSERLPRTGAGDELDELAGTINELLDRLAAYHGQIIRFTADASHELRSPLGAMRAAVEVALGQPREPGEYREVLASLGEQCERLTALVNGLLLLARADAGEMPLRREPVDLSALASDVAEMYEPLAEERGVRFRSECGSPVPVLGDSGRLRQLVTNLVDNAIKFTEPGGSVTLRVGGAGDQARLVVEDTGVGIAPDHLPHVFERFYQADSARSLGGSGLGLSICRWIVEAHGGSVEATSRSGSGSAFVVSLPRAAAAPEKNLVLRNGHA</sequence>
<feature type="domain" description="Histidine kinase" evidence="12">
    <location>
        <begin position="248"/>
        <end position="462"/>
    </location>
</feature>
<proteinExistence type="predicted"/>
<evidence type="ECO:0000256" key="1">
    <source>
        <dbReference type="ARBA" id="ARBA00000085"/>
    </source>
</evidence>